<evidence type="ECO:0000313" key="3">
    <source>
        <dbReference type="Proteomes" id="UP000029736"/>
    </source>
</evidence>
<dbReference type="AlphaFoldDB" id="A0A098S732"/>
<proteinExistence type="predicted"/>
<dbReference type="InterPro" id="IPR036291">
    <property type="entry name" value="NAD(P)-bd_dom_sf"/>
</dbReference>
<dbReference type="RefSeq" id="WP_044223467.1">
    <property type="nucleotide sequence ID" value="NZ_JBKAGJ010000009.1"/>
</dbReference>
<sequence length="353" mass="38828">MQQQWMIYGANGYTGELIARHAKDCGLTPILAGRTESKVQPLAEELGLEYRIFSLDDAENIAKQLEGCGLVLHAAGPFIHTARPMMEACLRSRTHYLDITGEIPVFETGAALGEKASRAEIMMMPGTGFDVVPTDCMAVFLKELLPDATHLQLAFASQGTRFSRGTALTMAENLGQSSAVRQNGKITKVPLGHKAMTVEFADDFKRFVMTIPWGDVSTAYYSSGIPNIETYTAVHPKTYRYVKLQKYFGWFLRLPFVKARARKRVLSSPAGPSAEQRKNGRSLVWGRVTNAKGETRTARSVMPEGYTLTALTSVMIVERILKGQAKPGFQTPAKAYGADLLLEVEGAVRELIS</sequence>
<dbReference type="InterPro" id="IPR005097">
    <property type="entry name" value="Sacchrp_dh_NADP-bd"/>
</dbReference>
<organism evidence="2 3">
    <name type="scientific">Phaeodactylibacter xiamenensis</name>
    <dbReference type="NCBI Taxonomy" id="1524460"/>
    <lineage>
        <taxon>Bacteria</taxon>
        <taxon>Pseudomonadati</taxon>
        <taxon>Bacteroidota</taxon>
        <taxon>Saprospiria</taxon>
        <taxon>Saprospirales</taxon>
        <taxon>Haliscomenobacteraceae</taxon>
        <taxon>Phaeodactylibacter</taxon>
    </lineage>
</organism>
<dbReference type="OrthoDB" id="623995at2"/>
<dbReference type="Pfam" id="PF03435">
    <property type="entry name" value="Sacchrp_dh_NADP"/>
    <property type="match status" value="1"/>
</dbReference>
<dbReference type="PANTHER" id="PTHR43781:SF1">
    <property type="entry name" value="SACCHAROPINE DEHYDROGENASE"/>
    <property type="match status" value="1"/>
</dbReference>
<feature type="domain" description="Saccharopine dehydrogenase NADP binding" evidence="1">
    <location>
        <begin position="6"/>
        <end position="114"/>
    </location>
</feature>
<dbReference type="STRING" id="1524460.IX84_17845"/>
<dbReference type="SUPFAM" id="SSF51735">
    <property type="entry name" value="NAD(P)-binding Rossmann-fold domains"/>
    <property type="match status" value="1"/>
</dbReference>
<dbReference type="Proteomes" id="UP000029736">
    <property type="component" value="Unassembled WGS sequence"/>
</dbReference>
<evidence type="ECO:0000259" key="1">
    <source>
        <dbReference type="Pfam" id="PF03435"/>
    </source>
</evidence>
<comment type="caution">
    <text evidence="2">The sequence shown here is derived from an EMBL/GenBank/DDBJ whole genome shotgun (WGS) entry which is preliminary data.</text>
</comment>
<gene>
    <name evidence="2" type="ORF">IX84_17845</name>
</gene>
<evidence type="ECO:0000313" key="2">
    <source>
        <dbReference type="EMBL" id="KGE86917.1"/>
    </source>
</evidence>
<dbReference type="Gene3D" id="3.40.50.720">
    <property type="entry name" value="NAD(P)-binding Rossmann-like Domain"/>
    <property type="match status" value="1"/>
</dbReference>
<keyword evidence="3" id="KW-1185">Reference proteome</keyword>
<dbReference type="EMBL" id="JPOS01000039">
    <property type="protein sequence ID" value="KGE86917.1"/>
    <property type="molecule type" value="Genomic_DNA"/>
</dbReference>
<accession>A0A098S732</accession>
<name>A0A098S732_9BACT</name>
<dbReference type="PANTHER" id="PTHR43781">
    <property type="entry name" value="SACCHAROPINE DEHYDROGENASE"/>
    <property type="match status" value="1"/>
</dbReference>
<reference evidence="2 3" key="1">
    <citation type="journal article" date="2014" name="Int. J. Syst. Evol. Microbiol.">
        <title>Phaeodactylibacter xiamenensis gen. nov., sp. nov., a member of the family Saprospiraceae isolated from the marine alga Phaeodactylum tricornutum.</title>
        <authorList>
            <person name="Chen Z.Jr."/>
            <person name="Lei X."/>
            <person name="Lai Q."/>
            <person name="Li Y."/>
            <person name="Zhang B."/>
            <person name="Zhang J."/>
            <person name="Zhang H."/>
            <person name="Yang L."/>
            <person name="Zheng W."/>
            <person name="Tian Y."/>
            <person name="Yu Z."/>
            <person name="Xu H.Jr."/>
            <person name="Zheng T."/>
        </authorList>
    </citation>
    <scope>NUCLEOTIDE SEQUENCE [LARGE SCALE GENOMIC DNA]</scope>
    <source>
        <strain evidence="2 3">KD52</strain>
    </source>
</reference>
<protein>
    <recommendedName>
        <fullName evidence="1">Saccharopine dehydrogenase NADP binding domain-containing protein</fullName>
    </recommendedName>
</protein>